<dbReference type="RefSeq" id="XP_062782050.1">
    <property type="nucleotide sequence ID" value="XM_062925999.1"/>
</dbReference>
<organism evidence="2 3">
    <name type="scientific">Colletotrichum destructivum</name>
    <dbReference type="NCBI Taxonomy" id="34406"/>
    <lineage>
        <taxon>Eukaryota</taxon>
        <taxon>Fungi</taxon>
        <taxon>Dikarya</taxon>
        <taxon>Ascomycota</taxon>
        <taxon>Pezizomycotina</taxon>
        <taxon>Sordariomycetes</taxon>
        <taxon>Hypocreomycetidae</taxon>
        <taxon>Glomerellales</taxon>
        <taxon>Glomerellaceae</taxon>
        <taxon>Colletotrichum</taxon>
        <taxon>Colletotrichum destructivum species complex</taxon>
    </lineage>
</organism>
<sequence>MLSRIMVPTSPTFEMDNVNPKSDGTSSVLTYEPHSEQIISLIAAPITAALLAYLLRYQWPTVKGWRPLPWTKWLVLGIYLSSFLFVLGSWTFQVLFLAELRMNSTLCSAAGALCLSSYVAIKLVYLFMVDKAHIIRGTIKSRLQSKLYVFNSILVLGIYCVIATLNYVSHGAHYDNDTQSCVVELTRATLLPVLCFDTVVNVYLTSMFLVPLFRLHSIQISIMKPWTVMENLRHLSQTPPNVRLRRLALRTFAGVAGSLIISIVNLTILIALWGEVVWLCLTCCNTDSNSFHIIGHSLDKLQRQSKTMSLRRVRISFRDRAGIARGATER</sequence>
<feature type="transmembrane region" description="Helical" evidence="1">
    <location>
        <begin position="109"/>
        <end position="128"/>
    </location>
</feature>
<evidence type="ECO:0008006" key="4">
    <source>
        <dbReference type="Google" id="ProtNLM"/>
    </source>
</evidence>
<keyword evidence="1" id="KW-0472">Membrane</keyword>
<dbReference type="PANTHER" id="PTHR38848:SF3">
    <property type="entry name" value="G-PROTEIN COUPLED RECEPTORS FAMILY 3 PROFILE DOMAIN-CONTAINING PROTEIN"/>
    <property type="match status" value="1"/>
</dbReference>
<feature type="transmembrane region" description="Helical" evidence="1">
    <location>
        <begin position="189"/>
        <end position="213"/>
    </location>
</feature>
<dbReference type="AlphaFoldDB" id="A0AAX4INL7"/>
<proteinExistence type="predicted"/>
<feature type="transmembrane region" description="Helical" evidence="1">
    <location>
        <begin position="76"/>
        <end position="97"/>
    </location>
</feature>
<feature type="transmembrane region" description="Helical" evidence="1">
    <location>
        <begin position="38"/>
        <end position="55"/>
    </location>
</feature>
<dbReference type="Proteomes" id="UP001322277">
    <property type="component" value="Chromosome 6"/>
</dbReference>
<gene>
    <name evidence="2" type="ORF">CDEST_09841</name>
</gene>
<feature type="transmembrane region" description="Helical" evidence="1">
    <location>
        <begin position="148"/>
        <end position="169"/>
    </location>
</feature>
<evidence type="ECO:0000256" key="1">
    <source>
        <dbReference type="SAM" id="Phobius"/>
    </source>
</evidence>
<dbReference type="GeneID" id="87946343"/>
<evidence type="ECO:0000313" key="3">
    <source>
        <dbReference type="Proteomes" id="UP001322277"/>
    </source>
</evidence>
<accession>A0AAX4INL7</accession>
<dbReference type="PANTHER" id="PTHR38848">
    <property type="entry name" value="G-PROTEIN COUPLED RECEPTORS FAMILY 3 PROFILE DOMAIN-CONTAINING PROTEIN"/>
    <property type="match status" value="1"/>
</dbReference>
<keyword evidence="1" id="KW-0812">Transmembrane</keyword>
<keyword evidence="1" id="KW-1133">Transmembrane helix</keyword>
<dbReference type="KEGG" id="cdet:87946343"/>
<feature type="transmembrane region" description="Helical" evidence="1">
    <location>
        <begin position="252"/>
        <end position="274"/>
    </location>
</feature>
<evidence type="ECO:0000313" key="2">
    <source>
        <dbReference type="EMBL" id="WQF84827.1"/>
    </source>
</evidence>
<keyword evidence="3" id="KW-1185">Reference proteome</keyword>
<reference evidence="3" key="1">
    <citation type="journal article" date="2023" name="bioRxiv">
        <title>Complete genome of the Medicago anthracnose fungus, Colletotrichum destructivum, reveals a mini-chromosome-like region within a core chromosome.</title>
        <authorList>
            <person name="Lapalu N."/>
            <person name="Simon A."/>
            <person name="Lu A."/>
            <person name="Plaumann P.-L."/>
            <person name="Amselem J."/>
            <person name="Pigne S."/>
            <person name="Auger A."/>
            <person name="Koch C."/>
            <person name="Dallery J.-F."/>
            <person name="O'Connell R.J."/>
        </authorList>
    </citation>
    <scope>NUCLEOTIDE SEQUENCE [LARGE SCALE GENOMIC DNA]</scope>
    <source>
        <strain evidence="3">CBS 520.97</strain>
    </source>
</reference>
<protein>
    <recommendedName>
        <fullName evidence="4">Transmembrane protein</fullName>
    </recommendedName>
</protein>
<name>A0AAX4INL7_9PEZI</name>
<dbReference type="EMBL" id="CP137310">
    <property type="protein sequence ID" value="WQF84827.1"/>
    <property type="molecule type" value="Genomic_DNA"/>
</dbReference>